<sequence>MEGTIYDPIFNEREIEILRRFVSDPNPTHNIYTLLPSLAGLAGALFARYSRAAGGARVTLLREFVDENGEINRQKLDGLIERILIAFGDESVGEQEKAHLACENVSNLATKETEDCRIDISPIEQSSRYVVYGQRDRNGKFRYLRPKEVEDAGLLPQYEEAMDFIFQTYTNLIPHLTEFYINLKPETEAEYAVVPDDPKKHKLAELIYAQDQQAWRTTYKSDIKTKTCDTLRGLLPAATLTNVGFAGGGRGFQNMLTKLMSHPLQEMQQLGHDAKKALSVVIPRYVQRAEPNKYLIRVREDMKEFVARVSDEIKTRYPWGFGDQPQVHLIFYGDWRWDSFVVASVLYPFTQFSLAQLYMWAQTLPLDKKQEIIALYCKGKQVRGNRRNKPGRALEFGYPITFDLIGDFGIYRDLQRHRMLTQQRQRLTPYLGKPEIPEDVINAGFEKKFRECIMRSRQLYDLLLKHCGPDAAQYAVLNLFNIRWYMGMNFREAFHLVELRTIPQGHPNYRRLVQEMHRELLKKDQLIAPLMEFVDYKEYQWNRADSEAAQRRKESKLKE</sequence>
<dbReference type="Pfam" id="PF02511">
    <property type="entry name" value="Thy1"/>
    <property type="match status" value="2"/>
</dbReference>
<dbReference type="SUPFAM" id="SSF69796">
    <property type="entry name" value="Thymidylate synthase-complementing protein Thy1"/>
    <property type="match status" value="2"/>
</dbReference>
<dbReference type="Gene3D" id="3.30.1360.170">
    <property type="match status" value="2"/>
</dbReference>
<dbReference type="CDD" id="cd20175">
    <property type="entry name" value="ThyX"/>
    <property type="match status" value="1"/>
</dbReference>
<comment type="caution">
    <text evidence="1">The sequence shown here is derived from an EMBL/GenBank/DDBJ whole genome shotgun (WGS) entry which is preliminary data.</text>
</comment>
<accession>A0A1F8ED29</accession>
<dbReference type="GO" id="GO:0070402">
    <property type="term" value="F:NADPH binding"/>
    <property type="evidence" value="ECO:0007669"/>
    <property type="project" value="TreeGrafter"/>
</dbReference>
<dbReference type="GO" id="GO:0006231">
    <property type="term" value="P:dTMP biosynthetic process"/>
    <property type="evidence" value="ECO:0007669"/>
    <property type="project" value="InterPro"/>
</dbReference>
<reference evidence="1 2" key="1">
    <citation type="journal article" date="2016" name="Nat. Commun.">
        <title>Thousands of microbial genomes shed light on interconnected biogeochemical processes in an aquifer system.</title>
        <authorList>
            <person name="Anantharaman K."/>
            <person name="Brown C.T."/>
            <person name="Hug L.A."/>
            <person name="Sharon I."/>
            <person name="Castelle C.J."/>
            <person name="Probst A.J."/>
            <person name="Thomas B.C."/>
            <person name="Singh A."/>
            <person name="Wilkins M.J."/>
            <person name="Karaoz U."/>
            <person name="Brodie E.L."/>
            <person name="Williams K.H."/>
            <person name="Hubbard S.S."/>
            <person name="Banfield J.F."/>
        </authorList>
    </citation>
    <scope>NUCLEOTIDE SEQUENCE [LARGE SCALE GENOMIC DNA]</scope>
</reference>
<dbReference type="GO" id="GO:0050660">
    <property type="term" value="F:flavin adenine dinucleotide binding"/>
    <property type="evidence" value="ECO:0007669"/>
    <property type="project" value="InterPro"/>
</dbReference>
<dbReference type="GO" id="GO:0004799">
    <property type="term" value="F:thymidylate synthase activity"/>
    <property type="evidence" value="ECO:0007669"/>
    <property type="project" value="TreeGrafter"/>
</dbReference>
<evidence type="ECO:0000313" key="2">
    <source>
        <dbReference type="Proteomes" id="UP000176893"/>
    </source>
</evidence>
<dbReference type="AlphaFoldDB" id="A0A1F8ED29"/>
<dbReference type="Proteomes" id="UP000176893">
    <property type="component" value="Unassembled WGS sequence"/>
</dbReference>
<dbReference type="PANTHER" id="PTHR34934:SF1">
    <property type="entry name" value="FLAVIN-DEPENDENT THYMIDYLATE SYNTHASE"/>
    <property type="match status" value="1"/>
</dbReference>
<organism evidence="1 2">
    <name type="scientific">Candidatus Yanofskybacteria bacterium RIFCSPHIGHO2_01_FULL_41_26</name>
    <dbReference type="NCBI Taxonomy" id="1802661"/>
    <lineage>
        <taxon>Bacteria</taxon>
        <taxon>Candidatus Yanofskyibacteriota</taxon>
    </lineage>
</organism>
<name>A0A1F8ED29_9BACT</name>
<dbReference type="PROSITE" id="PS51331">
    <property type="entry name" value="THYX"/>
    <property type="match status" value="2"/>
</dbReference>
<dbReference type="InterPro" id="IPR036098">
    <property type="entry name" value="Thymidylate_synthase_ThyX_sf"/>
</dbReference>
<proteinExistence type="predicted"/>
<dbReference type="GO" id="GO:0050797">
    <property type="term" value="F:thymidylate synthase (FAD) activity"/>
    <property type="evidence" value="ECO:0007669"/>
    <property type="project" value="InterPro"/>
</dbReference>
<protein>
    <recommendedName>
        <fullName evidence="3">Thymidylate synthase</fullName>
    </recommendedName>
</protein>
<evidence type="ECO:0008006" key="3">
    <source>
        <dbReference type="Google" id="ProtNLM"/>
    </source>
</evidence>
<dbReference type="PANTHER" id="PTHR34934">
    <property type="entry name" value="FLAVIN-DEPENDENT THYMIDYLATE SYNTHASE"/>
    <property type="match status" value="1"/>
</dbReference>
<evidence type="ECO:0000313" key="1">
    <source>
        <dbReference type="EMBL" id="OGM98239.1"/>
    </source>
</evidence>
<dbReference type="EMBL" id="MGJB01000017">
    <property type="protein sequence ID" value="OGM98239.1"/>
    <property type="molecule type" value="Genomic_DNA"/>
</dbReference>
<dbReference type="STRING" id="1802661.A2649_03030"/>
<gene>
    <name evidence="1" type="ORF">A2649_03030</name>
</gene>
<dbReference type="InterPro" id="IPR003669">
    <property type="entry name" value="Thymidylate_synthase_ThyX"/>
</dbReference>